<dbReference type="InterPro" id="IPR009057">
    <property type="entry name" value="Homeodomain-like_sf"/>
</dbReference>
<proteinExistence type="predicted"/>
<dbReference type="EMBL" id="FSRA01000002">
    <property type="protein sequence ID" value="SIO41635.1"/>
    <property type="molecule type" value="Genomic_DNA"/>
</dbReference>
<dbReference type="PROSITE" id="PS01124">
    <property type="entry name" value="HTH_ARAC_FAMILY_2"/>
    <property type="match status" value="1"/>
</dbReference>
<dbReference type="AlphaFoldDB" id="A0A1N6JBK1"/>
<reference evidence="6" key="1">
    <citation type="submission" date="2016-11" db="EMBL/GenBank/DDBJ databases">
        <authorList>
            <person name="Varghese N."/>
            <person name="Submissions S."/>
        </authorList>
    </citation>
    <scope>NUCLEOTIDE SEQUENCE [LARGE SCALE GENOMIC DNA]</scope>
    <source>
        <strain evidence="6">DSM 24787</strain>
    </source>
</reference>
<gene>
    <name evidence="5" type="ORF">SAMN04488055_3831</name>
</gene>
<dbReference type="PANTHER" id="PTHR47893">
    <property type="entry name" value="REGULATORY PROTEIN PCHR"/>
    <property type="match status" value="1"/>
</dbReference>
<dbReference type="Proteomes" id="UP000185003">
    <property type="component" value="Unassembled WGS sequence"/>
</dbReference>
<evidence type="ECO:0000256" key="1">
    <source>
        <dbReference type="ARBA" id="ARBA00023015"/>
    </source>
</evidence>
<name>A0A1N6JBK1_9BACT</name>
<evidence type="ECO:0000259" key="4">
    <source>
        <dbReference type="PROSITE" id="PS01124"/>
    </source>
</evidence>
<keyword evidence="3" id="KW-0804">Transcription</keyword>
<keyword evidence="6" id="KW-1185">Reference proteome</keyword>
<organism evidence="5 6">
    <name type="scientific">Chitinophaga niabensis</name>
    <dbReference type="NCBI Taxonomy" id="536979"/>
    <lineage>
        <taxon>Bacteria</taxon>
        <taxon>Pseudomonadati</taxon>
        <taxon>Bacteroidota</taxon>
        <taxon>Chitinophagia</taxon>
        <taxon>Chitinophagales</taxon>
        <taxon>Chitinophagaceae</taxon>
        <taxon>Chitinophaga</taxon>
    </lineage>
</organism>
<sequence>MLSYPFSTKPHMRFIIKGVPEEEITLTTEIPLQYRPHIYPYAQAILEESAAVSIIHQVMQINGFTVCNHIFFARKNIMLAPYSAEPVSALHFMMKGSIRCELADVGSLWLRAGQFGFFNVSNASHKAWLEKGGVYESFHIDFTREQLLALAPYSDLIKKLLDKSEKNQSAYVMPSAGIMINRLYELINEIRQTFPSYKMKELELPANISLLMANALKDAEQSSISVPANDDTLLFTTIHAYILNNLSRELGNVEIARDYNISVSKLKTGYKKVYAESLQSFVRRARLETARELILTTNLTMHKISEMVGYGDYGNFSRRYRAYFGHPPSEVVRR</sequence>
<protein>
    <submittedName>
        <fullName evidence="5">AraC-type DNA-binding protein</fullName>
    </submittedName>
</protein>
<dbReference type="Pfam" id="PF12833">
    <property type="entry name" value="HTH_18"/>
    <property type="match status" value="1"/>
</dbReference>
<dbReference type="InterPro" id="IPR018062">
    <property type="entry name" value="HTH_AraC-typ_CS"/>
</dbReference>
<dbReference type="STRING" id="536979.SAMN04488055_3831"/>
<feature type="domain" description="HTH araC/xylS-type" evidence="4">
    <location>
        <begin position="236"/>
        <end position="334"/>
    </location>
</feature>
<keyword evidence="2 5" id="KW-0238">DNA-binding</keyword>
<keyword evidence="1" id="KW-0805">Transcription regulation</keyword>
<dbReference type="GO" id="GO:0043565">
    <property type="term" value="F:sequence-specific DNA binding"/>
    <property type="evidence" value="ECO:0007669"/>
    <property type="project" value="InterPro"/>
</dbReference>
<dbReference type="SUPFAM" id="SSF46689">
    <property type="entry name" value="Homeodomain-like"/>
    <property type="match status" value="1"/>
</dbReference>
<dbReference type="GO" id="GO:0003700">
    <property type="term" value="F:DNA-binding transcription factor activity"/>
    <property type="evidence" value="ECO:0007669"/>
    <property type="project" value="InterPro"/>
</dbReference>
<dbReference type="PROSITE" id="PS00041">
    <property type="entry name" value="HTH_ARAC_FAMILY_1"/>
    <property type="match status" value="1"/>
</dbReference>
<evidence type="ECO:0000256" key="2">
    <source>
        <dbReference type="ARBA" id="ARBA00023125"/>
    </source>
</evidence>
<dbReference type="Gene3D" id="1.10.10.60">
    <property type="entry name" value="Homeodomain-like"/>
    <property type="match status" value="1"/>
</dbReference>
<dbReference type="InterPro" id="IPR018060">
    <property type="entry name" value="HTH_AraC"/>
</dbReference>
<dbReference type="PANTHER" id="PTHR47893:SF1">
    <property type="entry name" value="REGULATORY PROTEIN PCHR"/>
    <property type="match status" value="1"/>
</dbReference>
<evidence type="ECO:0000313" key="6">
    <source>
        <dbReference type="Proteomes" id="UP000185003"/>
    </source>
</evidence>
<accession>A0A1N6JBK1</accession>
<evidence type="ECO:0000313" key="5">
    <source>
        <dbReference type="EMBL" id="SIO41635.1"/>
    </source>
</evidence>
<dbReference type="SMART" id="SM00342">
    <property type="entry name" value="HTH_ARAC"/>
    <property type="match status" value="1"/>
</dbReference>
<evidence type="ECO:0000256" key="3">
    <source>
        <dbReference type="ARBA" id="ARBA00023163"/>
    </source>
</evidence>
<dbReference type="InterPro" id="IPR053142">
    <property type="entry name" value="PchR_regulatory_protein"/>
</dbReference>